<protein>
    <submittedName>
        <fullName evidence="14">ATP-sensitive inward rectifier potassium channel 12-like</fullName>
    </submittedName>
</protein>
<keyword evidence="8 11" id="KW-0406">Ion transport</keyword>
<evidence type="ECO:0000256" key="8">
    <source>
        <dbReference type="ARBA" id="ARBA00023065"/>
    </source>
</evidence>
<evidence type="ECO:0000256" key="4">
    <source>
        <dbReference type="ARBA" id="ARBA00022692"/>
    </source>
</evidence>
<keyword evidence="10 11" id="KW-0407">Ion channel</keyword>
<dbReference type="Gene3D" id="2.60.40.1400">
    <property type="entry name" value="G protein-activated inward rectifier potassium channel 1"/>
    <property type="match status" value="1"/>
</dbReference>
<evidence type="ECO:0000256" key="9">
    <source>
        <dbReference type="ARBA" id="ARBA00023136"/>
    </source>
</evidence>
<keyword evidence="15" id="KW-1185">Reference proteome</keyword>
<keyword evidence="4 11" id="KW-0812">Transmembrane</keyword>
<dbReference type="GO" id="GO:0034765">
    <property type="term" value="P:regulation of monoatomic ion transmembrane transport"/>
    <property type="evidence" value="ECO:0007669"/>
    <property type="project" value="TreeGrafter"/>
</dbReference>
<feature type="compositionally biased region" description="Basic and acidic residues" evidence="12">
    <location>
        <begin position="404"/>
        <end position="413"/>
    </location>
</feature>
<dbReference type="Gene3D" id="1.10.287.70">
    <property type="match status" value="1"/>
</dbReference>
<dbReference type="PRINTS" id="PR01320">
    <property type="entry name" value="KIRCHANNEL"/>
</dbReference>
<dbReference type="PANTHER" id="PTHR11767">
    <property type="entry name" value="INWARD RECTIFIER POTASSIUM CHANNEL"/>
    <property type="match status" value="1"/>
</dbReference>
<evidence type="ECO:0000256" key="7">
    <source>
        <dbReference type="ARBA" id="ARBA00022989"/>
    </source>
</evidence>
<evidence type="ECO:0000313" key="15">
    <source>
        <dbReference type="Proteomes" id="UP001152795"/>
    </source>
</evidence>
<name>A0A6S7FXB2_PARCT</name>
<evidence type="ECO:0000256" key="13">
    <source>
        <dbReference type="SAM" id="Phobius"/>
    </source>
</evidence>
<feature type="transmembrane region" description="Helical" evidence="13">
    <location>
        <begin position="72"/>
        <end position="95"/>
    </location>
</feature>
<evidence type="ECO:0000256" key="11">
    <source>
        <dbReference type="RuleBase" id="RU003822"/>
    </source>
</evidence>
<dbReference type="GO" id="GO:0005886">
    <property type="term" value="C:plasma membrane"/>
    <property type="evidence" value="ECO:0007669"/>
    <property type="project" value="TreeGrafter"/>
</dbReference>
<evidence type="ECO:0000256" key="10">
    <source>
        <dbReference type="ARBA" id="ARBA00023303"/>
    </source>
</evidence>
<comment type="similarity">
    <text evidence="11">Belongs to the inward rectifier-type potassium channel (TC 1.A.2.1) family.</text>
</comment>
<dbReference type="SUPFAM" id="SSF81296">
    <property type="entry name" value="E set domains"/>
    <property type="match status" value="1"/>
</dbReference>
<keyword evidence="9 13" id="KW-0472">Membrane</keyword>
<evidence type="ECO:0000256" key="1">
    <source>
        <dbReference type="ARBA" id="ARBA00004141"/>
    </source>
</evidence>
<dbReference type="GO" id="GO:0034702">
    <property type="term" value="C:monoatomic ion channel complex"/>
    <property type="evidence" value="ECO:0007669"/>
    <property type="project" value="UniProtKB-KW"/>
</dbReference>
<proteinExistence type="inferred from homology"/>
<evidence type="ECO:0000256" key="3">
    <source>
        <dbReference type="ARBA" id="ARBA00022538"/>
    </source>
</evidence>
<gene>
    <name evidence="14" type="ORF">PACLA_8A072135</name>
</gene>
<evidence type="ECO:0000256" key="12">
    <source>
        <dbReference type="SAM" id="MobiDB-lite"/>
    </source>
</evidence>
<dbReference type="Proteomes" id="UP001152795">
    <property type="component" value="Unassembled WGS sequence"/>
</dbReference>
<feature type="transmembrane region" description="Helical" evidence="13">
    <location>
        <begin position="145"/>
        <end position="168"/>
    </location>
</feature>
<dbReference type="InterPro" id="IPR041647">
    <property type="entry name" value="IRK_C"/>
</dbReference>
<evidence type="ECO:0000256" key="2">
    <source>
        <dbReference type="ARBA" id="ARBA00022448"/>
    </source>
</evidence>
<dbReference type="PANTHER" id="PTHR11767:SF102">
    <property type="entry name" value="INWARDLY RECTIFYING POTASSIUM CHANNEL 1, ISOFORM F"/>
    <property type="match status" value="1"/>
</dbReference>
<dbReference type="InterPro" id="IPR013518">
    <property type="entry name" value="K_chnl_inward-rec_Kir_cyto"/>
</dbReference>
<feature type="region of interest" description="Disordered" evidence="12">
    <location>
        <begin position="361"/>
        <end position="422"/>
    </location>
</feature>
<dbReference type="EMBL" id="CACRXK020000790">
    <property type="protein sequence ID" value="CAB3984824.1"/>
    <property type="molecule type" value="Genomic_DNA"/>
</dbReference>
<dbReference type="InterPro" id="IPR040445">
    <property type="entry name" value="Kir_TM"/>
</dbReference>
<evidence type="ECO:0000256" key="6">
    <source>
        <dbReference type="ARBA" id="ARBA00022958"/>
    </source>
</evidence>
<dbReference type="OrthoDB" id="273257at2759"/>
<dbReference type="FunFam" id="1.10.287.70:FF:000019">
    <property type="entry name" value="G protein-activated inward rectifier potassium channel 1"/>
    <property type="match status" value="1"/>
</dbReference>
<sequence>MPIDLTIIRSNNPANEHPKFSPGDSSRVAAHRKRRLVSQNGRIKVANTNVPGKHERYFGDLFTTILDMPFHWILGIYSLAYLASWSGFGTVWFLIHYLREMHGYEDFYCVENVDSWTTAFLFSIETQTTIGYGGRQVTPNCPEGVVLLLIQTLVGSFIAATLLGIVFAKASRPKKRSRTVLFSEKAVIGKRDDRFCLMFRVGDLRASQLLECHIQAEMFYTRETNEGELPYFHERLSIGNGISEGEEIYYTFMIIPNTIAHIIDKNSPLYGMSSLDMLKANVEIVVVLEGVIESTGMTMQARTSYTAHELVWGCNFTPLPRHDDLVPKGQLMVDFCHFNKLQPVRNMPVCSARDYERLRRETQSVSRGVGDVNDPSGTIGVNKEHDTTLGVNNRHDSTVGVNKKHTDTQDKKGVSSNSSDECEVIQNGLVAKSLPETNSRVLDTTPEETEDEVACEQAL</sequence>
<dbReference type="AlphaFoldDB" id="A0A6S7FXB2"/>
<feature type="compositionally biased region" description="Basic and acidic residues" evidence="12">
    <location>
        <begin position="382"/>
        <end position="397"/>
    </location>
</feature>
<keyword evidence="6 11" id="KW-0630">Potassium</keyword>
<comment type="caution">
    <text evidence="14">The sequence shown here is derived from an EMBL/GenBank/DDBJ whole genome shotgun (WGS) entry which is preliminary data.</text>
</comment>
<keyword evidence="5 11" id="KW-0851">Voltage-gated channel</keyword>
<keyword evidence="2 11" id="KW-0813">Transport</keyword>
<comment type="subcellular location">
    <subcellularLocation>
        <location evidence="1 11">Membrane</location>
        <topology evidence="1 11">Multi-pass membrane protein</topology>
    </subcellularLocation>
</comment>
<dbReference type="Pfam" id="PF17655">
    <property type="entry name" value="IRK_C"/>
    <property type="match status" value="1"/>
</dbReference>
<dbReference type="SUPFAM" id="SSF81324">
    <property type="entry name" value="Voltage-gated potassium channels"/>
    <property type="match status" value="1"/>
</dbReference>
<dbReference type="InterPro" id="IPR016449">
    <property type="entry name" value="K_chnl_inward-rec_Kir"/>
</dbReference>
<evidence type="ECO:0000256" key="5">
    <source>
        <dbReference type="ARBA" id="ARBA00022882"/>
    </source>
</evidence>
<keyword evidence="7 13" id="KW-1133">Transmembrane helix</keyword>
<organism evidence="14 15">
    <name type="scientific">Paramuricea clavata</name>
    <name type="common">Red gorgonian</name>
    <name type="synonym">Violescent sea-whip</name>
    <dbReference type="NCBI Taxonomy" id="317549"/>
    <lineage>
        <taxon>Eukaryota</taxon>
        <taxon>Metazoa</taxon>
        <taxon>Cnidaria</taxon>
        <taxon>Anthozoa</taxon>
        <taxon>Octocorallia</taxon>
        <taxon>Malacalcyonacea</taxon>
        <taxon>Plexauridae</taxon>
        <taxon>Paramuricea</taxon>
    </lineage>
</organism>
<dbReference type="GO" id="GO:1990573">
    <property type="term" value="P:potassium ion import across plasma membrane"/>
    <property type="evidence" value="ECO:0007669"/>
    <property type="project" value="TreeGrafter"/>
</dbReference>
<dbReference type="GO" id="GO:0005242">
    <property type="term" value="F:inward rectifier potassium channel activity"/>
    <property type="evidence" value="ECO:0007669"/>
    <property type="project" value="InterPro"/>
</dbReference>
<dbReference type="Pfam" id="PF01007">
    <property type="entry name" value="IRK"/>
    <property type="match status" value="1"/>
</dbReference>
<evidence type="ECO:0000313" key="14">
    <source>
        <dbReference type="EMBL" id="CAB3984824.1"/>
    </source>
</evidence>
<accession>A0A6S7FXB2</accession>
<dbReference type="InterPro" id="IPR014756">
    <property type="entry name" value="Ig_E-set"/>
</dbReference>
<reference evidence="14" key="1">
    <citation type="submission" date="2020-04" db="EMBL/GenBank/DDBJ databases">
        <authorList>
            <person name="Alioto T."/>
            <person name="Alioto T."/>
            <person name="Gomez Garrido J."/>
        </authorList>
    </citation>
    <scope>NUCLEOTIDE SEQUENCE</scope>
    <source>
        <strain evidence="14">A484AB</strain>
    </source>
</reference>
<keyword evidence="3 11" id="KW-0633">Potassium transport</keyword>